<dbReference type="InterPro" id="IPR018980">
    <property type="entry name" value="FERM_PH-like_C"/>
</dbReference>
<evidence type="ECO:0000256" key="14">
    <source>
        <dbReference type="ARBA" id="ARBA00022949"/>
    </source>
</evidence>
<dbReference type="SMART" id="SM00295">
    <property type="entry name" value="B41"/>
    <property type="match status" value="1"/>
</dbReference>
<dbReference type="EMBL" id="GGFK01001963">
    <property type="protein sequence ID" value="MBW35284.1"/>
    <property type="molecule type" value="Transcribed_RNA"/>
</dbReference>
<dbReference type="InterPro" id="IPR019747">
    <property type="entry name" value="FERM_CS"/>
</dbReference>
<evidence type="ECO:0000256" key="5">
    <source>
        <dbReference type="ARBA" id="ARBA00004536"/>
    </source>
</evidence>
<feature type="region of interest" description="Disordered" evidence="22">
    <location>
        <begin position="421"/>
        <end position="537"/>
    </location>
</feature>
<dbReference type="GO" id="GO:0030182">
    <property type="term" value="P:neuron differentiation"/>
    <property type="evidence" value="ECO:0007669"/>
    <property type="project" value="UniProtKB-ARBA"/>
</dbReference>
<dbReference type="PRINTS" id="PR00935">
    <property type="entry name" value="BAND41"/>
</dbReference>
<dbReference type="SMART" id="SM01195">
    <property type="entry name" value="FA"/>
    <property type="match status" value="1"/>
</dbReference>
<keyword evidence="13" id="KW-0677">Repeat</keyword>
<dbReference type="CDD" id="cd13193">
    <property type="entry name" value="FERM_C_FARP1-like"/>
    <property type="match status" value="1"/>
</dbReference>
<sequence length="1147" mass="130380">MSLDSMGPSAGGGSSGVGTLSGTRMIHSLSTPSGVDGSVSASHSRSGKKLAVRIQMLDDSVTMFQVQAKATGKVLFEQVCRQLNLLEADYFGLEYQEASTGTKYWLDLEKSLNRQVGLSLVEPMLRFCVKFYTPDPLQLEEEYTRYLFCLQVKRDLATGSLQCNDNTAALMASYIVQASCGDYAVEDYPDHTYLSSYRFVPQQDHTMQRRIMENHKKHVGQSPAEADLNLLETARRCELYGMKMHPAKDHDGVPLNLAVAHMGIAVFQGITRINTFSWAKIRKISFKRKRFLIKLHPENYVYHKDTVEFFFEGRNECKNFWKKCVENHGFFRCTAVQNVQRRKARVLSRGSSFRYSGKTQKQIIEFVRDNYVKRQTFQRSQSFRQGPLHSSNRSQSRTSCNVNQSISAHPLLPIETAEWERRSQSNVLRTPSQTRRQADTEADRRPSSPTGLTRSQLTEAQVETYPMKSYTQMGMDSRESGPMHHNQDSSQSASPGGTWSSPYHNNSHSSSHAREADRARARQDGHSSDDYHGINGNVSLDRRSEIVQSPNRYELALGTADRSNNNSLSRETGSYDLSSAEARARNGHFGGSNGGALHTVDENVINNNYQNTQSLTAGNGNGGVGGTAAGTGTNSGTLRSMDEELRKKKWPTDRAYFLAKELLMTERTYKKDLDVINTWFREELTPEDLENLQPLFQYFESMLEHHSVFLRDLEHRILLWEGRGGHETHRIGDVMLKNMVVLPIYDEYVESHREILERLNDLYDNDDKFQQTYRDFEQQKVCYLPICYFILKPLHRLLHYELLLELLLAHYGDDHFDRTDCHGTLMMLTRTTEVIRRELTASENHSLLCEIQRDIEGYDSLVQPDRKLIRQGCLLKHSKRGLQQRMFFLFSDILLYAVKSPVTQTFKVLGHVPVRSLLTENAEHNAFVIFGGQRALTVSAGTTIEKTLWLEELAKAANSLKYKPQTQLPIVSIKTCTSSEENLEACGLNSALVPQTPVKPPSSRNNTALHVCWHRGVTICLDDHLRSGRNQISGYLLRKFKNSSGWQKLWVVLTSFCLYFYKSYSDDAALASLPLLGYTVGPPGIQDAVQKEYVFKLSFKNHTYFFRAESEHTYNRWMEVLRSATQIQESRASPSITSLGNSNNGSK</sequence>
<keyword evidence="15" id="KW-0770">Synapse</keyword>
<feature type="compositionally biased region" description="Polar residues" evidence="22">
    <location>
        <begin position="447"/>
        <end position="461"/>
    </location>
</feature>
<evidence type="ECO:0000256" key="4">
    <source>
        <dbReference type="ARBA" id="ARBA00004514"/>
    </source>
</evidence>
<dbReference type="InterPro" id="IPR014847">
    <property type="entry name" value="FA"/>
</dbReference>
<feature type="compositionally biased region" description="Basic and acidic residues" evidence="22">
    <location>
        <begin position="512"/>
        <end position="532"/>
    </location>
</feature>
<feature type="domain" description="FERM" evidence="25">
    <location>
        <begin position="50"/>
        <end position="335"/>
    </location>
</feature>
<dbReference type="GO" id="GO:0005829">
    <property type="term" value="C:cytosol"/>
    <property type="evidence" value="ECO:0007669"/>
    <property type="project" value="UniProtKB-SubCell"/>
</dbReference>
<dbReference type="SUPFAM" id="SSF48065">
    <property type="entry name" value="DBL homology domain (DH-domain)"/>
    <property type="match status" value="1"/>
</dbReference>
<feature type="compositionally biased region" description="Polar residues" evidence="22">
    <location>
        <begin position="488"/>
        <end position="499"/>
    </location>
</feature>
<dbReference type="Gene3D" id="1.20.900.10">
    <property type="entry name" value="Dbl homology (DH) domain"/>
    <property type="match status" value="1"/>
</dbReference>
<evidence type="ECO:0000259" key="24">
    <source>
        <dbReference type="PROSITE" id="PS50010"/>
    </source>
</evidence>
<evidence type="ECO:0000256" key="15">
    <source>
        <dbReference type="ARBA" id="ARBA00023018"/>
    </source>
</evidence>
<feature type="compositionally biased region" description="Basic and acidic residues" evidence="22">
    <location>
        <begin position="476"/>
        <end position="487"/>
    </location>
</feature>
<dbReference type="GO" id="GO:0005912">
    <property type="term" value="C:adherens junction"/>
    <property type="evidence" value="ECO:0007669"/>
    <property type="project" value="UniProtKB-SubCell"/>
</dbReference>
<dbReference type="PROSITE" id="PS50010">
    <property type="entry name" value="DH_2"/>
    <property type="match status" value="1"/>
</dbReference>
<feature type="compositionally biased region" description="Polar residues" evidence="22">
    <location>
        <begin position="388"/>
        <end position="404"/>
    </location>
</feature>
<dbReference type="FunFam" id="1.20.900.10:FF:000021">
    <property type="entry name" value="FERM, RhoGEF and pleckstrin domain-containing protein 1"/>
    <property type="match status" value="1"/>
</dbReference>
<dbReference type="GO" id="GO:0043197">
    <property type="term" value="C:dendritic spine"/>
    <property type="evidence" value="ECO:0007669"/>
    <property type="project" value="UniProtKB-SubCell"/>
</dbReference>
<evidence type="ECO:0000256" key="20">
    <source>
        <dbReference type="ARBA" id="ARBA00042170"/>
    </source>
</evidence>
<feature type="compositionally biased region" description="Polar residues" evidence="22">
    <location>
        <begin position="424"/>
        <end position="435"/>
    </location>
</feature>
<dbReference type="GO" id="GO:0008092">
    <property type="term" value="F:cytoskeletal protein binding"/>
    <property type="evidence" value="ECO:0007669"/>
    <property type="project" value="InterPro"/>
</dbReference>
<protein>
    <recommendedName>
        <fullName evidence="19">FERM, ARHGEF and pleckstrin domain-containing protein 1</fullName>
    </recommendedName>
    <alternativeName>
        <fullName evidence="20">FERM, RhoGEF and pleckstrin domain-containing protein 1</fullName>
    </alternativeName>
    <alternativeName>
        <fullName evidence="7">Moesin/ezrin/radixin homolog 1</fullName>
    </alternativeName>
</protein>
<dbReference type="CDD" id="cd17098">
    <property type="entry name" value="FERM_F1_FARP1_like"/>
    <property type="match status" value="1"/>
</dbReference>
<evidence type="ECO:0000256" key="12">
    <source>
        <dbReference type="ARBA" id="ARBA00022658"/>
    </source>
</evidence>
<dbReference type="PROSITE" id="PS00660">
    <property type="entry name" value="FERM_1"/>
    <property type="match status" value="1"/>
</dbReference>
<dbReference type="SMART" id="SM00233">
    <property type="entry name" value="PH"/>
    <property type="match status" value="2"/>
</dbReference>
<dbReference type="Pfam" id="PF00169">
    <property type="entry name" value="PH"/>
    <property type="match status" value="1"/>
</dbReference>
<keyword evidence="10" id="KW-0963">Cytoplasm</keyword>
<dbReference type="PRINTS" id="PR00661">
    <property type="entry name" value="ERMFAMILY"/>
</dbReference>
<keyword evidence="12" id="KW-0344">Guanine-nucleotide releasing factor</keyword>
<organism evidence="26">
    <name type="scientific">Anopheles triannulatus</name>
    <dbReference type="NCBI Taxonomy" id="58253"/>
    <lineage>
        <taxon>Eukaryota</taxon>
        <taxon>Metazoa</taxon>
        <taxon>Ecdysozoa</taxon>
        <taxon>Arthropoda</taxon>
        <taxon>Hexapoda</taxon>
        <taxon>Insecta</taxon>
        <taxon>Pterygota</taxon>
        <taxon>Neoptera</taxon>
        <taxon>Endopterygota</taxon>
        <taxon>Diptera</taxon>
        <taxon>Nematocera</taxon>
        <taxon>Culicoidea</taxon>
        <taxon>Culicidae</taxon>
        <taxon>Anophelinae</taxon>
        <taxon>Anopheles</taxon>
    </lineage>
</organism>
<dbReference type="GO" id="GO:0016028">
    <property type="term" value="C:rhabdomere"/>
    <property type="evidence" value="ECO:0007669"/>
    <property type="project" value="UniProtKB-SubCell"/>
</dbReference>
<keyword evidence="9" id="KW-1003">Cell membrane</keyword>
<evidence type="ECO:0000256" key="10">
    <source>
        <dbReference type="ARBA" id="ARBA00022490"/>
    </source>
</evidence>
<dbReference type="InterPro" id="IPR000219">
    <property type="entry name" value="DH_dom"/>
</dbReference>
<dbReference type="InterPro" id="IPR041788">
    <property type="entry name" value="FARP1/FARP2/FRMD7_FERM_C"/>
</dbReference>
<evidence type="ECO:0000256" key="16">
    <source>
        <dbReference type="ARBA" id="ARBA00023136"/>
    </source>
</evidence>
<dbReference type="CDD" id="cd14473">
    <property type="entry name" value="FERM_B-lobe"/>
    <property type="match status" value="1"/>
</dbReference>
<dbReference type="PROSITE" id="PS50003">
    <property type="entry name" value="PH_DOMAIN"/>
    <property type="match status" value="2"/>
</dbReference>
<evidence type="ECO:0000256" key="7">
    <source>
        <dbReference type="ARBA" id="ARBA00022025"/>
    </source>
</evidence>
<evidence type="ECO:0000256" key="18">
    <source>
        <dbReference type="ARBA" id="ARBA00034102"/>
    </source>
</evidence>
<evidence type="ECO:0000256" key="17">
    <source>
        <dbReference type="ARBA" id="ARBA00023273"/>
    </source>
</evidence>
<dbReference type="InterPro" id="IPR029071">
    <property type="entry name" value="Ubiquitin-like_domsf"/>
</dbReference>
<feature type="compositionally biased region" description="Low complexity" evidence="22">
    <location>
        <begin position="500"/>
        <end position="510"/>
    </location>
</feature>
<dbReference type="PROSITE" id="PS50057">
    <property type="entry name" value="FERM_3"/>
    <property type="match status" value="1"/>
</dbReference>
<dbReference type="InterPro" id="IPR014352">
    <property type="entry name" value="FERM/acyl-CoA-bd_prot_sf"/>
</dbReference>
<feature type="domain" description="PH" evidence="23">
    <location>
        <begin position="867"/>
        <end position="958"/>
    </location>
</feature>
<dbReference type="SMART" id="SM00325">
    <property type="entry name" value="RhoGEF"/>
    <property type="match status" value="1"/>
</dbReference>
<feature type="region of interest" description="Disordered" evidence="22">
    <location>
        <begin position="378"/>
        <end position="404"/>
    </location>
</feature>
<keyword evidence="8" id="KW-0217">Developmental protein</keyword>
<reference evidence="26" key="1">
    <citation type="submission" date="2018-01" db="EMBL/GenBank/DDBJ databases">
        <title>An insight into the sialome of Amazonian anophelines.</title>
        <authorList>
            <person name="Ribeiro J.M."/>
            <person name="Scarpassa V."/>
            <person name="Calvo E."/>
        </authorList>
    </citation>
    <scope>NUCLEOTIDE SEQUENCE</scope>
    <source>
        <tissue evidence="26">Salivary glands</tissue>
    </source>
</reference>
<dbReference type="Gene3D" id="1.20.80.10">
    <property type="match status" value="1"/>
</dbReference>
<dbReference type="Pfam" id="PF00373">
    <property type="entry name" value="FERM_M"/>
    <property type="match status" value="1"/>
</dbReference>
<dbReference type="SUPFAM" id="SSF47031">
    <property type="entry name" value="Second domain of FERM"/>
    <property type="match status" value="1"/>
</dbReference>
<dbReference type="InterPro" id="IPR035899">
    <property type="entry name" value="DBL_dom_sf"/>
</dbReference>
<evidence type="ECO:0000256" key="2">
    <source>
        <dbReference type="ARBA" id="ARBA00004413"/>
    </source>
</evidence>
<dbReference type="FunFam" id="2.30.29.30:FF:000046">
    <property type="entry name" value="FERM, RhoGEF and pleckstrin domain-containing protein 1"/>
    <property type="match status" value="1"/>
</dbReference>
<dbReference type="Pfam" id="PF09380">
    <property type="entry name" value="FERM_C"/>
    <property type="match status" value="1"/>
</dbReference>
<evidence type="ECO:0000313" key="26">
    <source>
        <dbReference type="EMBL" id="MBW35284.1"/>
    </source>
</evidence>
<evidence type="ECO:0000256" key="22">
    <source>
        <dbReference type="SAM" id="MobiDB-lite"/>
    </source>
</evidence>
<evidence type="ECO:0000256" key="9">
    <source>
        <dbReference type="ARBA" id="ARBA00022475"/>
    </source>
</evidence>
<dbReference type="GO" id="GO:0030175">
    <property type="term" value="C:filopodium"/>
    <property type="evidence" value="ECO:0007669"/>
    <property type="project" value="UniProtKB-SubCell"/>
</dbReference>
<evidence type="ECO:0000256" key="21">
    <source>
        <dbReference type="ARBA" id="ARBA00043944"/>
    </source>
</evidence>
<dbReference type="InterPro" id="IPR019748">
    <property type="entry name" value="FERM_central"/>
</dbReference>
<dbReference type="PANTHER" id="PTHR45858:SF5">
    <property type="entry name" value="MOESIN_EZRIN_RADIXIN HOMOLOG 1"/>
    <property type="match status" value="1"/>
</dbReference>
<dbReference type="Gene3D" id="2.30.29.30">
    <property type="entry name" value="Pleckstrin-homology domain (PH domain)/Phosphotyrosine-binding domain (PTB)"/>
    <property type="match status" value="3"/>
</dbReference>
<feature type="compositionally biased region" description="Basic and acidic residues" evidence="22">
    <location>
        <begin position="436"/>
        <end position="446"/>
    </location>
</feature>
<feature type="domain" description="DH" evidence="24">
    <location>
        <begin position="654"/>
        <end position="838"/>
    </location>
</feature>
<evidence type="ECO:0000256" key="19">
    <source>
        <dbReference type="ARBA" id="ARBA00040395"/>
    </source>
</evidence>
<evidence type="ECO:0000256" key="3">
    <source>
        <dbReference type="ARBA" id="ARBA00004486"/>
    </source>
</evidence>
<dbReference type="GO" id="GO:0009887">
    <property type="term" value="P:animal organ morphogenesis"/>
    <property type="evidence" value="ECO:0007669"/>
    <property type="project" value="UniProtKB-ARBA"/>
</dbReference>
<proteinExistence type="predicted"/>
<dbReference type="PANTHER" id="PTHR45858">
    <property type="entry name" value="FERM DOMAIN CONTAINING PROTEIN"/>
    <property type="match status" value="1"/>
</dbReference>
<dbReference type="Gene3D" id="3.10.20.90">
    <property type="entry name" value="Phosphatidylinositol 3-kinase Catalytic Subunit, Chain A, domain 1"/>
    <property type="match status" value="1"/>
</dbReference>
<dbReference type="Pfam" id="PF00621">
    <property type="entry name" value="RhoGEF"/>
    <property type="match status" value="1"/>
</dbReference>
<evidence type="ECO:0000256" key="6">
    <source>
        <dbReference type="ARBA" id="ARBA00004552"/>
    </source>
</evidence>
<feature type="compositionally biased region" description="Gly residues" evidence="22">
    <location>
        <begin position="619"/>
        <end position="629"/>
    </location>
</feature>
<keyword evidence="17" id="KW-0966">Cell projection</keyword>
<dbReference type="InterPro" id="IPR035963">
    <property type="entry name" value="FERM_2"/>
</dbReference>
<name>A0A2M4A394_9DIPT</name>
<evidence type="ECO:0000259" key="23">
    <source>
        <dbReference type="PROSITE" id="PS50003"/>
    </source>
</evidence>
<comment type="subcellular location">
    <subcellularLocation>
        <location evidence="5">Cell junction</location>
        <location evidence="5">Adherens junction</location>
    </subcellularLocation>
    <subcellularLocation>
        <location evidence="2">Cell membrane</location>
        <topology evidence="2">Peripheral membrane protein</topology>
        <orientation evidence="2">Cytoplasmic side</orientation>
    </subcellularLocation>
    <subcellularLocation>
        <location evidence="1">Cell projection</location>
        <location evidence="1">Dendrite</location>
    </subcellularLocation>
    <subcellularLocation>
        <location evidence="6">Cell projection</location>
        <location evidence="6">Dendritic spine</location>
    </subcellularLocation>
    <subcellularLocation>
        <location evidence="3">Cell projection</location>
        <location evidence="3">Filopodium</location>
    </subcellularLocation>
    <subcellularLocation>
        <location evidence="21">Cell projection</location>
        <location evidence="21">Rhabdomere</location>
    </subcellularLocation>
    <subcellularLocation>
        <location evidence="4">Cytoplasm</location>
        <location evidence="4">Cytosol</location>
    </subcellularLocation>
    <subcellularLocation>
        <location evidence="18">Synapse</location>
        <location evidence="18">Synaptosome</location>
    </subcellularLocation>
</comment>
<dbReference type="Pfam" id="PF09379">
    <property type="entry name" value="FERM_N"/>
    <property type="match status" value="1"/>
</dbReference>
<evidence type="ECO:0000256" key="1">
    <source>
        <dbReference type="ARBA" id="ARBA00004279"/>
    </source>
</evidence>
<feature type="domain" description="PH" evidence="23">
    <location>
        <begin position="1029"/>
        <end position="1126"/>
    </location>
</feature>
<dbReference type="InterPro" id="IPR051835">
    <property type="entry name" value="RAC1-GEF"/>
</dbReference>
<keyword evidence="11" id="KW-0771">Synaptosome</keyword>
<evidence type="ECO:0000259" key="25">
    <source>
        <dbReference type="PROSITE" id="PS50057"/>
    </source>
</evidence>
<keyword evidence="14" id="KW-0965">Cell junction</keyword>
<dbReference type="InterPro" id="IPR000299">
    <property type="entry name" value="FERM_domain"/>
</dbReference>
<dbReference type="SMART" id="SM01196">
    <property type="entry name" value="FERM_C"/>
    <property type="match status" value="1"/>
</dbReference>
<dbReference type="SUPFAM" id="SSF54236">
    <property type="entry name" value="Ubiquitin-like"/>
    <property type="match status" value="1"/>
</dbReference>
<dbReference type="GO" id="GO:0005886">
    <property type="term" value="C:plasma membrane"/>
    <property type="evidence" value="ECO:0007669"/>
    <property type="project" value="UniProtKB-SubCell"/>
</dbReference>
<evidence type="ECO:0000256" key="13">
    <source>
        <dbReference type="ARBA" id="ARBA00022737"/>
    </source>
</evidence>
<dbReference type="FunFam" id="1.20.80.10:FF:000005">
    <property type="entry name" value="FERM, RhoGEF and pleckstrin domain-containing protein 1"/>
    <property type="match status" value="1"/>
</dbReference>
<dbReference type="FunFam" id="2.30.29.30:FF:000002">
    <property type="entry name" value="Band 4.1-like protein 5 isoform 1"/>
    <property type="match status" value="1"/>
</dbReference>
<dbReference type="InterPro" id="IPR000798">
    <property type="entry name" value="Ez/rad/moesin-like"/>
</dbReference>
<accession>A0A2M4A394</accession>
<dbReference type="AlphaFoldDB" id="A0A2M4A394"/>
<feature type="region of interest" description="Disordered" evidence="22">
    <location>
        <begin position="611"/>
        <end position="639"/>
    </location>
</feature>
<dbReference type="CDD" id="cd13235">
    <property type="entry name" value="PH2_FARP1-like"/>
    <property type="match status" value="1"/>
</dbReference>
<evidence type="ECO:0000256" key="11">
    <source>
        <dbReference type="ARBA" id="ARBA00022599"/>
    </source>
</evidence>
<dbReference type="GO" id="GO:0005085">
    <property type="term" value="F:guanyl-nucleotide exchange factor activity"/>
    <property type="evidence" value="ECO:0007669"/>
    <property type="project" value="UniProtKB-KW"/>
</dbReference>
<dbReference type="Pfam" id="PF08736">
    <property type="entry name" value="FA"/>
    <property type="match status" value="1"/>
</dbReference>
<dbReference type="FunFam" id="3.10.20.90:FF:000040">
    <property type="entry name" value="FERM, RhoGEF and pleckstrin domain-containing protein"/>
    <property type="match status" value="1"/>
</dbReference>
<dbReference type="SUPFAM" id="SSF50729">
    <property type="entry name" value="PH domain-like"/>
    <property type="match status" value="3"/>
</dbReference>
<evidence type="ECO:0000256" key="8">
    <source>
        <dbReference type="ARBA" id="ARBA00022473"/>
    </source>
</evidence>
<keyword evidence="16" id="KW-0472">Membrane</keyword>
<dbReference type="InterPro" id="IPR001849">
    <property type="entry name" value="PH_domain"/>
</dbReference>
<dbReference type="InterPro" id="IPR011993">
    <property type="entry name" value="PH-like_dom_sf"/>
</dbReference>
<dbReference type="InterPro" id="IPR018979">
    <property type="entry name" value="FERM_N"/>
</dbReference>
<dbReference type="InterPro" id="IPR019749">
    <property type="entry name" value="Band_41_domain"/>
</dbReference>